<comment type="caution">
    <text evidence="1">The sequence shown here is derived from an EMBL/GenBank/DDBJ whole genome shotgun (WGS) entry which is preliminary data.</text>
</comment>
<reference evidence="1" key="1">
    <citation type="submission" date="2018-12" db="EMBL/GenBank/DDBJ databases">
        <authorList>
            <person name="Will S."/>
            <person name="Neumann-Schaal M."/>
            <person name="Henke P."/>
        </authorList>
    </citation>
    <scope>NUCLEOTIDE SEQUENCE</scope>
    <source>
        <strain evidence="1">PCC 7102</strain>
    </source>
</reference>
<keyword evidence="2" id="KW-1185">Reference proteome</keyword>
<proteinExistence type="predicted"/>
<dbReference type="Gene3D" id="1.10.260.40">
    <property type="entry name" value="lambda repressor-like DNA-binding domains"/>
    <property type="match status" value="1"/>
</dbReference>
<name>A0A433ULA1_9CYAN</name>
<sequence>MQEQQRRKRRRGRILTEQGWQKLNDAFRESETGEKLTNEEIAEKSKLSVDTISKIMNREDGADKQSIEQLFRCLGLQATKYDYCYLDEEQDYPNLSQVATLHINNEKDDTLIDTNKNSTDTDFYLERSSFEHRCYEAILQPGCVIRIKAPWHMGKTSLINKIIYHAKKQGYLTVLLKFSPEDTETSLDQFLRWFCACISKHLNESELKIPLSSNLNDYWDNTYGSKYNCTHFFEENLLQKIPENSILLLSLDNIDSLDKNRKIANEFFDLLRNWCEEAQRQNTWKKLRLVLAYSRKIYIDDIYRSPFNVGEHIELLELTLEEIKQLGNLYQLTLNIEHVQQIMQIVGGHPYLVKLAIKEISRNRHTRIEKFLTTAFTYTGIYREHLEAYLFLLDKHPYLKDAMRNVVNSTVSVRLELTQALELESIGLVKLEGNDAKPRCELYRQYFQKYL</sequence>
<reference evidence="1" key="2">
    <citation type="journal article" date="2019" name="Genome Biol. Evol.">
        <title>Day and night: Metabolic profiles and evolutionary relationships of six axenic non-marine cyanobacteria.</title>
        <authorList>
            <person name="Will S.E."/>
            <person name="Henke P."/>
            <person name="Boedeker C."/>
            <person name="Huang S."/>
            <person name="Brinkmann H."/>
            <person name="Rohde M."/>
            <person name="Jarek M."/>
            <person name="Friedl T."/>
            <person name="Seufert S."/>
            <person name="Schumacher M."/>
            <person name="Overmann J."/>
            <person name="Neumann-Schaal M."/>
            <person name="Petersen J."/>
        </authorList>
    </citation>
    <scope>NUCLEOTIDE SEQUENCE [LARGE SCALE GENOMIC DNA]</scope>
    <source>
        <strain evidence="1">PCC 7102</strain>
    </source>
</reference>
<dbReference type="GO" id="GO:0003677">
    <property type="term" value="F:DNA binding"/>
    <property type="evidence" value="ECO:0007669"/>
    <property type="project" value="InterPro"/>
</dbReference>
<dbReference type="EMBL" id="RSCL01000047">
    <property type="protein sequence ID" value="RUS94643.1"/>
    <property type="molecule type" value="Genomic_DNA"/>
</dbReference>
<dbReference type="Pfam" id="PF14516">
    <property type="entry name" value="AAA_35"/>
    <property type="match status" value="1"/>
</dbReference>
<dbReference type="InterPro" id="IPR010982">
    <property type="entry name" value="Lambda_DNA-bd_dom_sf"/>
</dbReference>
<dbReference type="Proteomes" id="UP000271624">
    <property type="component" value="Unassembled WGS sequence"/>
</dbReference>
<evidence type="ECO:0000313" key="1">
    <source>
        <dbReference type="EMBL" id="RUS94643.1"/>
    </source>
</evidence>
<organism evidence="1 2">
    <name type="scientific">Dulcicalothrix desertica PCC 7102</name>
    <dbReference type="NCBI Taxonomy" id="232991"/>
    <lineage>
        <taxon>Bacteria</taxon>
        <taxon>Bacillati</taxon>
        <taxon>Cyanobacteriota</taxon>
        <taxon>Cyanophyceae</taxon>
        <taxon>Nostocales</taxon>
        <taxon>Calotrichaceae</taxon>
        <taxon>Dulcicalothrix</taxon>
    </lineage>
</organism>
<gene>
    <name evidence="1" type="ORF">DSM106972_092800</name>
</gene>
<dbReference type="AlphaFoldDB" id="A0A433ULA1"/>
<evidence type="ECO:0008006" key="3">
    <source>
        <dbReference type="Google" id="ProtNLM"/>
    </source>
</evidence>
<dbReference type="InterPro" id="IPR027417">
    <property type="entry name" value="P-loop_NTPase"/>
</dbReference>
<dbReference type="Gene3D" id="3.40.50.300">
    <property type="entry name" value="P-loop containing nucleotide triphosphate hydrolases"/>
    <property type="match status" value="1"/>
</dbReference>
<evidence type="ECO:0000313" key="2">
    <source>
        <dbReference type="Proteomes" id="UP000271624"/>
    </source>
</evidence>
<protein>
    <recommendedName>
        <fullName evidence="3">HTH cro/C1-type domain-containing protein</fullName>
    </recommendedName>
</protein>
<accession>A0A433ULA1</accession>
<dbReference type="SUPFAM" id="SSF52540">
    <property type="entry name" value="P-loop containing nucleoside triphosphate hydrolases"/>
    <property type="match status" value="1"/>
</dbReference>